<dbReference type="HOGENOM" id="CLU_043035_1_0_5"/>
<gene>
    <name evidence="1" type="ordered locus">Rru_A2793</name>
</gene>
<dbReference type="STRING" id="269796.Rru_A2793"/>
<dbReference type="EnsemblBacteria" id="ABC23590">
    <property type="protein sequence ID" value="ABC23590"/>
    <property type="gene ID" value="Rru_A2793"/>
</dbReference>
<dbReference type="PANTHER" id="PTHR30528">
    <property type="entry name" value="CYTOPLASMIC PROTEIN"/>
    <property type="match status" value="1"/>
</dbReference>
<dbReference type="PANTHER" id="PTHR30528:SF0">
    <property type="entry name" value="CYTOPLASMIC PROTEIN"/>
    <property type="match status" value="1"/>
</dbReference>
<accession>Q2RQK5</accession>
<proteinExistence type="predicted"/>
<dbReference type="PhylomeDB" id="Q2RQK5"/>
<dbReference type="EMBL" id="CP000230">
    <property type="protein sequence ID" value="ABC23590.1"/>
    <property type="molecule type" value="Genomic_DNA"/>
</dbReference>
<reference evidence="1 2" key="1">
    <citation type="journal article" date="2011" name="Stand. Genomic Sci.">
        <title>Complete genome sequence of Rhodospirillum rubrum type strain (S1).</title>
        <authorList>
            <person name="Munk A.C."/>
            <person name="Copeland A."/>
            <person name="Lucas S."/>
            <person name="Lapidus A."/>
            <person name="Del Rio T.G."/>
            <person name="Barry K."/>
            <person name="Detter J.C."/>
            <person name="Hammon N."/>
            <person name="Israni S."/>
            <person name="Pitluck S."/>
            <person name="Brettin T."/>
            <person name="Bruce D."/>
            <person name="Han C."/>
            <person name="Tapia R."/>
            <person name="Gilna P."/>
            <person name="Schmutz J."/>
            <person name="Larimer F."/>
            <person name="Land M."/>
            <person name="Kyrpides N.C."/>
            <person name="Mavromatis K."/>
            <person name="Richardson P."/>
            <person name="Rohde M."/>
            <person name="Goker M."/>
            <person name="Klenk H.P."/>
            <person name="Zhang Y."/>
            <person name="Roberts G.P."/>
            <person name="Reslewic S."/>
            <person name="Schwartz D.C."/>
        </authorList>
    </citation>
    <scope>NUCLEOTIDE SEQUENCE [LARGE SCALE GENOMIC DNA]</scope>
    <source>
        <strain evidence="2">ATCC 11170 / ATH 1.1.1 / DSM 467 / LMG 4362 / NCIMB 8255 / S1</strain>
    </source>
</reference>
<dbReference type="RefSeq" id="WP_011390603.1">
    <property type="nucleotide sequence ID" value="NC_007643.1"/>
</dbReference>
<name>Q2RQK5_RHORT</name>
<keyword evidence="2" id="KW-1185">Reference proteome</keyword>
<evidence type="ECO:0000313" key="1">
    <source>
        <dbReference type="EMBL" id="ABC23590.1"/>
    </source>
</evidence>
<dbReference type="KEGG" id="rru:Rru_A2793"/>
<dbReference type="InterPro" id="IPR009351">
    <property type="entry name" value="AlkZ-like"/>
</dbReference>
<sequence>MGPRALSALEARRIALRAQGFGRARPPTPSPRHLDAVTRRLGLVQMDSINVLARAHAMPAFSRLGPYDKALLETASYDPRRRTLFEYWGHEASLIRLELQPALRWRMEDARAGLGLYSGLARFAVERRAVIDGVLAALAAHGPASARDLDPGQKRNGAWWGWGETKAALEWLFWGGLVTTLRRRGFERVYDLTERALPASVLARPTPPRAEALRILVTQAASALGVATASDLRLYFRLPATDANRAIAELVEEGTLQPVAVAGWGQPAYLSADPPSSGPLRAQAIVSPFDPLLFERARVERLFGFTYRIEIYVPAAKRQYGYYTLPLLLGDTLVGRVDLRAERKARRLVVASAHLEKTANREAVTAALCLELAEIARWQNLDPPAEIAFDPPK</sequence>
<dbReference type="PATRIC" id="fig|269796.9.peg.2899"/>
<dbReference type="Proteomes" id="UP000001929">
    <property type="component" value="Chromosome"/>
</dbReference>
<protein>
    <recommendedName>
        <fullName evidence="3">Cytoplasmic protein</fullName>
    </recommendedName>
</protein>
<evidence type="ECO:0008006" key="3">
    <source>
        <dbReference type="Google" id="ProtNLM"/>
    </source>
</evidence>
<dbReference type="Pfam" id="PF06224">
    <property type="entry name" value="AlkZ-like"/>
    <property type="match status" value="1"/>
</dbReference>
<organism evidence="1 2">
    <name type="scientific">Rhodospirillum rubrum (strain ATCC 11170 / ATH 1.1.1 / DSM 467 / LMG 4362 / NCIMB 8255 / S1)</name>
    <dbReference type="NCBI Taxonomy" id="269796"/>
    <lineage>
        <taxon>Bacteria</taxon>
        <taxon>Pseudomonadati</taxon>
        <taxon>Pseudomonadota</taxon>
        <taxon>Alphaproteobacteria</taxon>
        <taxon>Rhodospirillales</taxon>
        <taxon>Rhodospirillaceae</taxon>
        <taxon>Rhodospirillum</taxon>
    </lineage>
</organism>
<dbReference type="AlphaFoldDB" id="Q2RQK5"/>
<evidence type="ECO:0000313" key="2">
    <source>
        <dbReference type="Proteomes" id="UP000001929"/>
    </source>
</evidence>
<dbReference type="eggNOG" id="COG3214">
    <property type="taxonomic scope" value="Bacteria"/>
</dbReference>